<gene>
    <name evidence="1" type="ORF">EIC27_06160</name>
</gene>
<dbReference type="Proteomes" id="UP000279470">
    <property type="component" value="Unassembled WGS sequence"/>
</dbReference>
<proteinExistence type="predicted"/>
<comment type="caution">
    <text evidence="1">The sequence shown here is derived from an EMBL/GenBank/DDBJ whole genome shotgun (WGS) entry which is preliminary data.</text>
</comment>
<keyword evidence="2" id="KW-1185">Reference proteome</keyword>
<name>A0A3R9Y6C5_9RICK</name>
<organism evidence="1 2">
    <name type="scientific">Candidatus Aquarickettsia rohweri</name>
    <dbReference type="NCBI Taxonomy" id="2602574"/>
    <lineage>
        <taxon>Bacteria</taxon>
        <taxon>Pseudomonadati</taxon>
        <taxon>Pseudomonadota</taxon>
        <taxon>Alphaproteobacteria</taxon>
        <taxon>Rickettsiales</taxon>
        <taxon>Candidatus Midichloriaceae</taxon>
        <taxon>Candidatus Aquarickettsia</taxon>
    </lineage>
</organism>
<evidence type="ECO:0000313" key="1">
    <source>
        <dbReference type="EMBL" id="RST62570.1"/>
    </source>
</evidence>
<reference evidence="2" key="1">
    <citation type="submission" date="2018-11" db="EMBL/GenBank/DDBJ databases">
        <title>Phylogenetic, genomic, and biogeographic characterization of a novel and ubiquitous marine invertebrate-associated Rickettsiales parasite, Candidatus Marinoinvertebrata rohwerii, gen. nov., sp. nov.</title>
        <authorList>
            <person name="Klinges J.G."/>
            <person name="Rosales S.M."/>
            <person name="Mcminds R."/>
            <person name="Shaver E.C."/>
            <person name="Shantz A."/>
            <person name="Peters E.C."/>
            <person name="Burkepile D.E."/>
            <person name="Silliman B.R."/>
            <person name="Vega Thurber R.L."/>
        </authorList>
    </citation>
    <scope>NUCLEOTIDE SEQUENCE [LARGE SCALE GENOMIC DNA]</scope>
    <source>
        <strain evidence="2">a_cerv_44</strain>
    </source>
</reference>
<protein>
    <submittedName>
        <fullName evidence="1">Uncharacterized protein</fullName>
    </submittedName>
</protein>
<dbReference type="EMBL" id="RXFM01000103">
    <property type="protein sequence ID" value="RST62570.1"/>
    <property type="molecule type" value="Genomic_DNA"/>
</dbReference>
<dbReference type="AlphaFoldDB" id="A0A3R9Y6C5"/>
<accession>A0A3R9Y6C5</accession>
<evidence type="ECO:0000313" key="2">
    <source>
        <dbReference type="Proteomes" id="UP000279470"/>
    </source>
</evidence>
<sequence>MINRINETRKMMDNLEDSMKRGRYSTELDRDTSQHEINRKGQEIHAKYRDQYIKIFEEQKYKLDDIKKQLRDSGIADDIKEYTKFKEYNREVMNTVEDVLFRWDDFRYYSIIDVFKKCKKFDESSFTDYICIQSGGGEGGAGYAGNNDDLKKRLSKYSHLKEKLGEIYLINNERERENKAQVLLKEIMSVHFAHIDEDYNVRYGSSIPLSALKALLPYKDLILEILEAQKHFEVKKVDNVTGILIPDERYQLLNSNTEIAIFIQLLKEYKDFGVKDND</sequence>